<dbReference type="InterPro" id="IPR036374">
    <property type="entry name" value="OxRdtase_Mopterin-bd_sf"/>
</dbReference>
<evidence type="ECO:0000313" key="8">
    <source>
        <dbReference type="Proteomes" id="UP000095751"/>
    </source>
</evidence>
<dbReference type="InterPro" id="IPR005066">
    <property type="entry name" value="MoCF_OxRdtse_dimer"/>
</dbReference>
<dbReference type="GO" id="GO:0020037">
    <property type="term" value="F:heme binding"/>
    <property type="evidence" value="ECO:0007669"/>
    <property type="project" value="TreeGrafter"/>
</dbReference>
<accession>A0A1E7EP25</accession>
<dbReference type="GO" id="GO:0030151">
    <property type="term" value="F:molybdenum ion binding"/>
    <property type="evidence" value="ECO:0007669"/>
    <property type="project" value="InterPro"/>
</dbReference>
<dbReference type="InterPro" id="IPR008335">
    <property type="entry name" value="Mopterin_OxRdtase_euk"/>
</dbReference>
<dbReference type="OrthoDB" id="10051395at2759"/>
<dbReference type="PANTHER" id="PTHR19372:SF7">
    <property type="entry name" value="SULFITE OXIDASE, MITOCHONDRIAL"/>
    <property type="match status" value="1"/>
</dbReference>
<dbReference type="PRINTS" id="PR00407">
    <property type="entry name" value="EUMOPTERIN"/>
</dbReference>
<keyword evidence="4" id="KW-0560">Oxidoreductase</keyword>
<feature type="domain" description="Oxidoreductase molybdopterin-binding" evidence="5">
    <location>
        <begin position="35"/>
        <end position="209"/>
    </location>
</feature>
<dbReference type="InParanoid" id="A0A1E7EP25"/>
<dbReference type="KEGG" id="fcy:FRACYDRAFT_271917"/>
<dbReference type="Gene3D" id="3.90.420.10">
    <property type="entry name" value="Oxidoreductase, molybdopterin-binding domain"/>
    <property type="match status" value="1"/>
</dbReference>
<organism evidence="7 8">
    <name type="scientific">Fragilariopsis cylindrus CCMP1102</name>
    <dbReference type="NCBI Taxonomy" id="635003"/>
    <lineage>
        <taxon>Eukaryota</taxon>
        <taxon>Sar</taxon>
        <taxon>Stramenopiles</taxon>
        <taxon>Ochrophyta</taxon>
        <taxon>Bacillariophyta</taxon>
        <taxon>Bacillariophyceae</taxon>
        <taxon>Bacillariophycidae</taxon>
        <taxon>Bacillariales</taxon>
        <taxon>Bacillariaceae</taxon>
        <taxon>Fragilariopsis</taxon>
    </lineage>
</organism>
<reference evidence="7 8" key="1">
    <citation type="submission" date="2016-09" db="EMBL/GenBank/DDBJ databases">
        <title>Extensive genetic diversity and differential bi-allelic expression allows diatom success in the polar Southern Ocean.</title>
        <authorList>
            <consortium name="DOE Joint Genome Institute"/>
            <person name="Mock T."/>
            <person name="Otillar R.P."/>
            <person name="Strauss J."/>
            <person name="Dupont C."/>
            <person name="Frickenhaus S."/>
            <person name="Maumus F."/>
            <person name="Mcmullan M."/>
            <person name="Sanges R."/>
            <person name="Schmutz J."/>
            <person name="Toseland A."/>
            <person name="Valas R."/>
            <person name="Veluchamy A."/>
            <person name="Ward B.J."/>
            <person name="Allen A."/>
            <person name="Barry K."/>
            <person name="Falciatore A."/>
            <person name="Ferrante M."/>
            <person name="Fortunato A.E."/>
            <person name="Gloeckner G."/>
            <person name="Gruber A."/>
            <person name="Hipkin R."/>
            <person name="Janech M."/>
            <person name="Kroth P."/>
            <person name="Leese F."/>
            <person name="Lindquist E."/>
            <person name="Lyon B.R."/>
            <person name="Martin J."/>
            <person name="Mayer C."/>
            <person name="Parker M."/>
            <person name="Quesneville H."/>
            <person name="Raymond J."/>
            <person name="Uhlig C."/>
            <person name="Valentin K.U."/>
            <person name="Worden A.Z."/>
            <person name="Armbrust E.V."/>
            <person name="Bowler C."/>
            <person name="Green B."/>
            <person name="Moulton V."/>
            <person name="Van Oosterhout C."/>
            <person name="Grigoriev I."/>
        </authorList>
    </citation>
    <scope>NUCLEOTIDE SEQUENCE [LARGE SCALE GENOMIC DNA]</scope>
    <source>
        <strain evidence="7 8">CCMP1102</strain>
    </source>
</reference>
<dbReference type="PANTHER" id="PTHR19372">
    <property type="entry name" value="SULFITE REDUCTASE"/>
    <property type="match status" value="1"/>
</dbReference>
<evidence type="ECO:0000259" key="6">
    <source>
        <dbReference type="Pfam" id="PF03404"/>
    </source>
</evidence>
<evidence type="ECO:0000256" key="1">
    <source>
        <dbReference type="ARBA" id="ARBA00001924"/>
    </source>
</evidence>
<dbReference type="Pfam" id="PF00174">
    <property type="entry name" value="Oxidored_molyb"/>
    <property type="match status" value="1"/>
</dbReference>
<keyword evidence="8" id="KW-1185">Reference proteome</keyword>
<dbReference type="SUPFAM" id="SSF56524">
    <property type="entry name" value="Oxidoreductase molybdopterin-binding domain"/>
    <property type="match status" value="1"/>
</dbReference>
<keyword evidence="3" id="KW-0479">Metal-binding</keyword>
<evidence type="ECO:0000313" key="7">
    <source>
        <dbReference type="EMBL" id="OEU07722.1"/>
    </source>
</evidence>
<proteinExistence type="predicted"/>
<comment type="cofactor">
    <cofactor evidence="1">
        <name>Mo-molybdopterin</name>
        <dbReference type="ChEBI" id="CHEBI:71302"/>
    </cofactor>
</comment>
<dbReference type="Pfam" id="PF03404">
    <property type="entry name" value="Mo-co_dimer"/>
    <property type="match status" value="1"/>
</dbReference>
<protein>
    <submittedName>
        <fullName evidence="7">Oxidored_molyb-domain-containing protein</fullName>
    </submittedName>
</protein>
<dbReference type="Gene3D" id="2.60.40.650">
    <property type="match status" value="1"/>
</dbReference>
<dbReference type="EMBL" id="KV784384">
    <property type="protein sequence ID" value="OEU07722.1"/>
    <property type="molecule type" value="Genomic_DNA"/>
</dbReference>
<feature type="domain" description="Moybdenum cofactor oxidoreductase dimerisation" evidence="6">
    <location>
        <begin position="236"/>
        <end position="363"/>
    </location>
</feature>
<keyword evidence="2" id="KW-0500">Molybdenum</keyword>
<dbReference type="Proteomes" id="UP000095751">
    <property type="component" value="Unassembled WGS sequence"/>
</dbReference>
<gene>
    <name evidence="7" type="ORF">FRACYDRAFT_271917</name>
</gene>
<dbReference type="SUPFAM" id="SSF81296">
    <property type="entry name" value="E set domains"/>
    <property type="match status" value="1"/>
</dbReference>
<name>A0A1E7EP25_9STRA</name>
<evidence type="ECO:0000256" key="4">
    <source>
        <dbReference type="ARBA" id="ARBA00023002"/>
    </source>
</evidence>
<dbReference type="InterPro" id="IPR000572">
    <property type="entry name" value="OxRdtase_Mopterin-bd_dom"/>
</dbReference>
<evidence type="ECO:0000256" key="3">
    <source>
        <dbReference type="ARBA" id="ARBA00022723"/>
    </source>
</evidence>
<dbReference type="AlphaFoldDB" id="A0A1E7EP25"/>
<dbReference type="InterPro" id="IPR014756">
    <property type="entry name" value="Ig_E-set"/>
</dbReference>
<evidence type="ECO:0000256" key="2">
    <source>
        <dbReference type="ARBA" id="ARBA00022505"/>
    </source>
</evidence>
<evidence type="ECO:0000259" key="5">
    <source>
        <dbReference type="Pfam" id="PF00174"/>
    </source>
</evidence>
<dbReference type="GO" id="GO:0043546">
    <property type="term" value="F:molybdopterin cofactor binding"/>
    <property type="evidence" value="ECO:0007669"/>
    <property type="project" value="TreeGrafter"/>
</dbReference>
<dbReference type="GO" id="GO:0006790">
    <property type="term" value="P:sulfur compound metabolic process"/>
    <property type="evidence" value="ECO:0007669"/>
    <property type="project" value="TreeGrafter"/>
</dbReference>
<dbReference type="GO" id="GO:0008482">
    <property type="term" value="F:sulfite oxidase activity"/>
    <property type="evidence" value="ECO:0007669"/>
    <property type="project" value="TreeGrafter"/>
</dbReference>
<dbReference type="GO" id="GO:0005739">
    <property type="term" value="C:mitochondrion"/>
    <property type="evidence" value="ECO:0007669"/>
    <property type="project" value="TreeGrafter"/>
</dbReference>
<sequence>MNAEVKEELLTKTYLTPSPIYYIRHHHPVPLLSKEQIDDFQLEIDLTELNGGKQRTISLSIDDLNAMPKEDVIMTMQCSGNRRSGFNIIEKTSGTKWGQGAISTAKWTGVRLSNVLKNAGMCDVSMLQEKDGIEHVQFHAFDGMMVSIPIEKATNPYGDVIVAWSMNDEDLPRDHGFPLRLVVPGYAAVRSLKWLKKITISKEEAEGPWQRGLNYKILPPNVHDANEVNLEEMPGINELSVSSGITTVEPLVEGEPSEIGDIVIMKVKGWSFAGGGRNIVRVDVTGDAAKHDWHTAKLKEGNDQRYGRGWAWTLWEAEVPARVQDDGCVHLFSKGVDMAFNTQPENVVDQWNVRGLMNNTWYHKSKIMIKEIN</sequence>